<dbReference type="Proteomes" id="UP000887565">
    <property type="component" value="Unplaced"/>
</dbReference>
<proteinExistence type="predicted"/>
<dbReference type="InterPro" id="IPR028002">
    <property type="entry name" value="Myb_DNA-bind_5"/>
</dbReference>
<reference evidence="6" key="1">
    <citation type="submission" date="2022-11" db="UniProtKB">
        <authorList>
            <consortium name="WormBaseParasite"/>
        </authorList>
    </citation>
    <scope>IDENTIFICATION</scope>
</reference>
<organism evidence="5 6">
    <name type="scientific">Romanomermis culicivorax</name>
    <name type="common">Nematode worm</name>
    <dbReference type="NCBI Taxonomy" id="13658"/>
    <lineage>
        <taxon>Eukaryota</taxon>
        <taxon>Metazoa</taxon>
        <taxon>Ecdysozoa</taxon>
        <taxon>Nematoda</taxon>
        <taxon>Enoplea</taxon>
        <taxon>Dorylaimia</taxon>
        <taxon>Mermithida</taxon>
        <taxon>Mermithoidea</taxon>
        <taxon>Mermithidae</taxon>
        <taxon>Romanomermis</taxon>
    </lineage>
</organism>
<keyword evidence="5" id="KW-1185">Reference proteome</keyword>
<accession>A0A915KDR3</accession>
<feature type="domain" description="Myb/SANT-like DNA-binding" evidence="4">
    <location>
        <begin position="5"/>
        <end position="78"/>
    </location>
</feature>
<comment type="subunit">
    <text evidence="1">Self-associates forming complexes of several hundred monomers.</text>
</comment>
<evidence type="ECO:0000256" key="3">
    <source>
        <dbReference type="ARBA" id="ARBA00025466"/>
    </source>
</evidence>
<dbReference type="WBParaSite" id="nRc.2.0.1.t36201-RA">
    <property type="protein sequence ID" value="nRc.2.0.1.t36201-RA"/>
    <property type="gene ID" value="nRc.2.0.1.g36201"/>
</dbReference>
<evidence type="ECO:0000313" key="5">
    <source>
        <dbReference type="Proteomes" id="UP000887565"/>
    </source>
</evidence>
<name>A0A915KDR3_ROMCU</name>
<sequence length="93" mass="10588">MSAKRETTFSIEETYLLIECVAQKIDILENKRTDSVSNGAKKKPWENVAEVFEKDPNLVNRSIQNLEAKGRQWLTAIRNDQSSDLSSTDSSIR</sequence>
<evidence type="ECO:0000313" key="6">
    <source>
        <dbReference type="WBParaSite" id="nRc.2.0.1.t36201-RA"/>
    </source>
</evidence>
<protein>
    <recommendedName>
        <fullName evidence="2">Regulatory protein zeste</fullName>
    </recommendedName>
</protein>
<dbReference type="Pfam" id="PF13873">
    <property type="entry name" value="Myb_DNA-bind_5"/>
    <property type="match status" value="1"/>
</dbReference>
<comment type="function">
    <text evidence="3">Involved in transvection phenomena (= synapsis-dependent gene expression), where the synaptic pairing of chromosomes carrying genes with which zeste interacts influences the expression of these genes. Zeste binds to DNA and stimulates transcription from a nearby promoter.</text>
</comment>
<evidence type="ECO:0000259" key="4">
    <source>
        <dbReference type="Pfam" id="PF13873"/>
    </source>
</evidence>
<dbReference type="AlphaFoldDB" id="A0A915KDR3"/>
<evidence type="ECO:0000256" key="2">
    <source>
        <dbReference type="ARBA" id="ARBA00016807"/>
    </source>
</evidence>
<evidence type="ECO:0000256" key="1">
    <source>
        <dbReference type="ARBA" id="ARBA00011764"/>
    </source>
</evidence>